<dbReference type="AlphaFoldDB" id="A0A0V1FZE8"/>
<dbReference type="Proteomes" id="UP000054995">
    <property type="component" value="Unassembled WGS sequence"/>
</dbReference>
<evidence type="ECO:0000313" key="1">
    <source>
        <dbReference type="EMBL" id="KRY91279.1"/>
    </source>
</evidence>
<keyword evidence="2" id="KW-1185">Reference proteome</keyword>
<comment type="caution">
    <text evidence="1">The sequence shown here is derived from an EMBL/GenBank/DDBJ whole genome shotgun (WGS) entry which is preliminary data.</text>
</comment>
<dbReference type="PANTHER" id="PTHR47331">
    <property type="entry name" value="PHD-TYPE DOMAIN-CONTAINING PROTEIN"/>
    <property type="match status" value="1"/>
</dbReference>
<gene>
    <name evidence="1" type="ORF">T4D_17029</name>
</gene>
<evidence type="ECO:0000313" key="2">
    <source>
        <dbReference type="Proteomes" id="UP000054995"/>
    </source>
</evidence>
<proteinExistence type="predicted"/>
<reference evidence="1 2" key="1">
    <citation type="submission" date="2015-01" db="EMBL/GenBank/DDBJ databases">
        <title>Evolution of Trichinella species and genotypes.</title>
        <authorList>
            <person name="Korhonen P.K."/>
            <person name="Edoardo P."/>
            <person name="Giuseppe L.R."/>
            <person name="Gasser R.B."/>
        </authorList>
    </citation>
    <scope>NUCLEOTIDE SEQUENCE [LARGE SCALE GENOMIC DNA]</scope>
    <source>
        <strain evidence="1">ISS470</strain>
    </source>
</reference>
<accession>A0A0V1FZE8</accession>
<dbReference type="EMBL" id="JYDT01000015">
    <property type="protein sequence ID" value="KRY91279.1"/>
    <property type="molecule type" value="Genomic_DNA"/>
</dbReference>
<sequence>MPDLPGKDLSTRIDNLRFYKRCLPAFSSERFPEETRMAWGIYVRWHICSGRRQECSGCLFRWWTDRQEERFETARRRTRSSTDALNPQVPPSSDSRICYLPHQAEKRYRVLFDQLTWYDHTSLNRQPEVRLNLQIDLFKALLWFRKLRVGLQADIQMMYLKVRIARQDRDAYCLLWKGLFVEIGHYRLTRVCFGLTCLPLLTINTVRVHARRHQDAAPRAATAENVDIHHKTRKRRRHCFWERTAPGVTKESVVPGNVQKRVVLDEKWQKRKLEVTGQTTIGDQFLKKNGTVPDKTPSLFIERRASNEPDELDIASWTIKDLPAPGATSGRRSVSSGTDGTIRCPFHCQW</sequence>
<name>A0A0V1FZE8_TRIPS</name>
<dbReference type="OrthoDB" id="6434680at2759"/>
<organism evidence="1 2">
    <name type="scientific">Trichinella pseudospiralis</name>
    <name type="common">Parasitic roundworm</name>
    <dbReference type="NCBI Taxonomy" id="6337"/>
    <lineage>
        <taxon>Eukaryota</taxon>
        <taxon>Metazoa</taxon>
        <taxon>Ecdysozoa</taxon>
        <taxon>Nematoda</taxon>
        <taxon>Enoplea</taxon>
        <taxon>Dorylaimia</taxon>
        <taxon>Trichinellida</taxon>
        <taxon>Trichinellidae</taxon>
        <taxon>Trichinella</taxon>
    </lineage>
</organism>
<protein>
    <submittedName>
        <fullName evidence="1">Uncharacterized protein</fullName>
    </submittedName>
</protein>